<evidence type="ECO:0000313" key="2">
    <source>
        <dbReference type="EMBL" id="CAK9439197.1"/>
    </source>
</evidence>
<evidence type="ECO:0000256" key="1">
    <source>
        <dbReference type="SAM" id="MobiDB-lite"/>
    </source>
</evidence>
<evidence type="ECO:0000313" key="3">
    <source>
        <dbReference type="Proteomes" id="UP001497383"/>
    </source>
</evidence>
<protein>
    <submittedName>
        <fullName evidence="2">Uncharacterized protein</fullName>
    </submittedName>
</protein>
<reference evidence="2 3" key="1">
    <citation type="submission" date="2024-03" db="EMBL/GenBank/DDBJ databases">
        <authorList>
            <person name="Brejova B."/>
        </authorList>
    </citation>
    <scope>NUCLEOTIDE SEQUENCE [LARGE SCALE GENOMIC DNA]</scope>
    <source>
        <strain evidence="2 3">CBS 14171</strain>
    </source>
</reference>
<dbReference type="EMBL" id="OZ022408">
    <property type="protein sequence ID" value="CAK9439197.1"/>
    <property type="molecule type" value="Genomic_DNA"/>
</dbReference>
<sequence length="166" mass="19000">MIFAKSSKFIVRKVVPDTIPFFKRSSPLNSTNSQKSDVQVSHWAVQRRSSSLKSSPSYKQRRRQSSTTSGEKSGGEAEVKRKRRQNKSHVRHESSGHHHHHKSQAKHDEIAHNKLDNNNNNNTSHGNDNRKLVDLQSLQKRLANTNKAEWLIIAIISFLILVVHEL</sequence>
<gene>
    <name evidence="2" type="ORF">LODBEIA_P34210</name>
</gene>
<feature type="region of interest" description="Disordered" evidence="1">
    <location>
        <begin position="21"/>
        <end position="108"/>
    </location>
</feature>
<accession>A0ABP0ZSD9</accession>
<dbReference type="GeneID" id="92208617"/>
<keyword evidence="3" id="KW-1185">Reference proteome</keyword>
<proteinExistence type="predicted"/>
<feature type="compositionally biased region" description="Polar residues" evidence="1">
    <location>
        <begin position="26"/>
        <end position="39"/>
    </location>
</feature>
<feature type="compositionally biased region" description="Basic residues" evidence="1">
    <location>
        <begin position="80"/>
        <end position="90"/>
    </location>
</feature>
<organism evidence="2 3">
    <name type="scientific">Lodderomyces beijingensis</name>
    <dbReference type="NCBI Taxonomy" id="1775926"/>
    <lineage>
        <taxon>Eukaryota</taxon>
        <taxon>Fungi</taxon>
        <taxon>Dikarya</taxon>
        <taxon>Ascomycota</taxon>
        <taxon>Saccharomycotina</taxon>
        <taxon>Pichiomycetes</taxon>
        <taxon>Debaryomycetaceae</taxon>
        <taxon>Candida/Lodderomyces clade</taxon>
        <taxon>Lodderomyces</taxon>
    </lineage>
</organism>
<dbReference type="RefSeq" id="XP_066830359.1">
    <property type="nucleotide sequence ID" value="XM_066973530.1"/>
</dbReference>
<dbReference type="Proteomes" id="UP001497383">
    <property type="component" value="Chromosome 4"/>
</dbReference>
<name>A0ABP0ZSD9_9ASCO</name>